<dbReference type="SMART" id="SM00254">
    <property type="entry name" value="ShKT"/>
    <property type="match status" value="4"/>
</dbReference>
<feature type="domain" description="ShKT" evidence="8">
    <location>
        <begin position="799"/>
        <end position="833"/>
    </location>
</feature>
<dbReference type="GO" id="GO:0006355">
    <property type="term" value="P:regulation of DNA-templated transcription"/>
    <property type="evidence" value="ECO:0007669"/>
    <property type="project" value="InterPro"/>
</dbReference>
<feature type="domain" description="ShKT" evidence="8">
    <location>
        <begin position="908"/>
        <end position="942"/>
    </location>
</feature>
<keyword evidence="3" id="KW-0479">Metal-binding</keyword>
<accession>A0A8S1GPI9</accession>
<dbReference type="Pfam" id="PF01549">
    <property type="entry name" value="ShK"/>
    <property type="match status" value="4"/>
</dbReference>
<comment type="similarity">
    <text evidence="1">Belongs to the MYST (SAS/MOZ) family.</text>
</comment>
<reference evidence="10" key="1">
    <citation type="submission" date="2020-10" db="EMBL/GenBank/DDBJ databases">
        <authorList>
            <person name="Kikuchi T."/>
        </authorList>
    </citation>
    <scope>NUCLEOTIDE SEQUENCE</scope>
    <source>
        <strain evidence="10">NKZ352</strain>
    </source>
</reference>
<dbReference type="PANTHER" id="PTHR11474">
    <property type="entry name" value="TYROSINASE FAMILY MEMBER"/>
    <property type="match status" value="1"/>
</dbReference>
<feature type="domain" description="ShKT" evidence="8">
    <location>
        <begin position="952"/>
        <end position="985"/>
    </location>
</feature>
<dbReference type="AlphaFoldDB" id="A0A8S1GPI9"/>
<feature type="domain" description="MYST-type HAT" evidence="9">
    <location>
        <begin position="1"/>
        <end position="270"/>
    </location>
</feature>
<dbReference type="Gene3D" id="1.10.10.10">
    <property type="entry name" value="Winged helix-like DNA-binding domain superfamily/Winged helix DNA-binding domain"/>
    <property type="match status" value="1"/>
</dbReference>
<dbReference type="Pfam" id="PF00264">
    <property type="entry name" value="Tyrosinase"/>
    <property type="match status" value="1"/>
</dbReference>
<keyword evidence="11" id="KW-1185">Reference proteome</keyword>
<evidence type="ECO:0000256" key="3">
    <source>
        <dbReference type="ARBA" id="ARBA00022723"/>
    </source>
</evidence>
<evidence type="ECO:0000256" key="6">
    <source>
        <dbReference type="PROSITE-ProRule" id="PRU01005"/>
    </source>
</evidence>
<dbReference type="GO" id="GO:0016491">
    <property type="term" value="F:oxidoreductase activity"/>
    <property type="evidence" value="ECO:0007669"/>
    <property type="project" value="InterPro"/>
</dbReference>
<name>A0A8S1GPI9_9PELO</name>
<dbReference type="InterPro" id="IPR016181">
    <property type="entry name" value="Acyl_CoA_acyltransferase"/>
</dbReference>
<feature type="disulfide bond" evidence="6">
    <location>
        <begin position="843"/>
        <end position="877"/>
    </location>
</feature>
<dbReference type="Proteomes" id="UP000835052">
    <property type="component" value="Unassembled WGS sequence"/>
</dbReference>
<evidence type="ECO:0000256" key="1">
    <source>
        <dbReference type="ARBA" id="ARBA00010107"/>
    </source>
</evidence>
<comment type="caution">
    <text evidence="6">Lacks conserved residue(s) required for the propagation of feature annotation.</text>
</comment>
<feature type="region of interest" description="Disordered" evidence="7">
    <location>
        <begin position="1003"/>
        <end position="1062"/>
    </location>
</feature>
<dbReference type="SUPFAM" id="SSF48056">
    <property type="entry name" value="Di-copper centre-containing domain"/>
    <property type="match status" value="1"/>
</dbReference>
<dbReference type="Gene3D" id="1.10.1280.10">
    <property type="entry name" value="Di-copper center containing domain from catechol oxidase"/>
    <property type="match status" value="1"/>
</dbReference>
<evidence type="ECO:0000259" key="9">
    <source>
        <dbReference type="PROSITE" id="PS51726"/>
    </source>
</evidence>
<protein>
    <recommendedName>
        <fullName evidence="2">histone acetyltransferase</fullName>
        <ecNumber evidence="2">2.3.1.48</ecNumber>
    </recommendedName>
</protein>
<evidence type="ECO:0000259" key="8">
    <source>
        <dbReference type="PROSITE" id="PS51670"/>
    </source>
</evidence>
<comment type="caution">
    <text evidence="10">The sequence shown here is derived from an EMBL/GenBank/DDBJ whole genome shotgun (WGS) entry which is preliminary data.</text>
</comment>
<dbReference type="PROSITE" id="PS51726">
    <property type="entry name" value="MYST_HAT"/>
    <property type="match status" value="1"/>
</dbReference>
<evidence type="ECO:0000256" key="4">
    <source>
        <dbReference type="ARBA" id="ARBA00022990"/>
    </source>
</evidence>
<dbReference type="Gene3D" id="1.10.10.1940">
    <property type="match status" value="1"/>
</dbReference>
<feature type="domain" description="ShKT" evidence="8">
    <location>
        <begin position="843"/>
        <end position="877"/>
    </location>
</feature>
<dbReference type="InterPro" id="IPR002227">
    <property type="entry name" value="Tyrosinase_Cu-bd"/>
</dbReference>
<evidence type="ECO:0000256" key="2">
    <source>
        <dbReference type="ARBA" id="ARBA00013184"/>
    </source>
</evidence>
<evidence type="ECO:0000256" key="5">
    <source>
        <dbReference type="PIRSR" id="PIRSR602717-51"/>
    </source>
</evidence>
<dbReference type="InterPro" id="IPR003582">
    <property type="entry name" value="ShKT_dom"/>
</dbReference>
<proteinExistence type="inferred from homology"/>
<dbReference type="GO" id="GO:0046872">
    <property type="term" value="F:metal ion binding"/>
    <property type="evidence" value="ECO:0007669"/>
    <property type="project" value="UniProtKB-KW"/>
</dbReference>
<dbReference type="SUPFAM" id="SSF55729">
    <property type="entry name" value="Acyl-CoA N-acyltransferases (Nat)"/>
    <property type="match status" value="1"/>
</dbReference>
<dbReference type="InterPro" id="IPR050316">
    <property type="entry name" value="Tyrosinase/Hemocyanin"/>
</dbReference>
<keyword evidence="6" id="KW-1015">Disulfide bond</keyword>
<dbReference type="InterPro" id="IPR002717">
    <property type="entry name" value="HAT_MYST-type"/>
</dbReference>
<dbReference type="EC" id="2.3.1.48" evidence="2"/>
<evidence type="ECO:0000313" key="11">
    <source>
        <dbReference type="Proteomes" id="UP000835052"/>
    </source>
</evidence>
<keyword evidence="4" id="KW-0007">Acetylation</keyword>
<feature type="disulfide bond" evidence="6">
    <location>
        <begin position="799"/>
        <end position="833"/>
    </location>
</feature>
<dbReference type="PANTHER" id="PTHR11474:SF21">
    <property type="entry name" value="SHKT DOMAIN-CONTAINING PROTEIN"/>
    <property type="match status" value="1"/>
</dbReference>
<dbReference type="PROSITE" id="PS00498">
    <property type="entry name" value="TYROSINASE_2"/>
    <property type="match status" value="1"/>
</dbReference>
<dbReference type="PROSITE" id="PS51670">
    <property type="entry name" value="SHKT"/>
    <property type="match status" value="4"/>
</dbReference>
<dbReference type="GO" id="GO:0004402">
    <property type="term" value="F:histone acetyltransferase activity"/>
    <property type="evidence" value="ECO:0007669"/>
    <property type="project" value="InterPro"/>
</dbReference>
<sequence>MVPDTLRLDLADSANLQDSDDVLYLCQYCLANSGSYEKYETHSRTCHVRKPPGEEIYRHNQNSVFQVDGSEYRGYCQKLCWLSREFIQAKVPLESTNEFMFYVLTENYGLNYRFVGYFSKCKMNDSIHNLSCIMVLPDYRDRGYGRLLVEISYYLTRMERKSATPEKPLSEAAAALFKCYWREVIIKLFAFWRENTVDRNHTTIQETSAMTGIATEDVSATLLELGWLKRDVRGVFVIDLEGDPSGFHQLKSAKKAHKVKFNKKALQCFPVIHLDNEEEEVKDISKAKILLKGNVVIHRIIVTEKVYEFVWRVGSWNEPNGPLLRESELVQMRYECLVVLLTALGLARAQTDPCAAAPNEAAKIMCQQIHRWDDGARVASTKKKIALPPGLAGTKGIAAELAPIASSIYQCMDLACMCTYLRGVAAPNGQCTLPNGQPLRKALRKEYRTLSDDEIQRLHAAFRTLKNNGEYDRIGRIHSQMSAAGGAHSGPAFLPWHREFIKRVEFALRQVDPTVVLPYWDSTLESHLPRPQDSIMFTDYLAGRTDGQGLVTSGPFTNWRTLSGRANIQRRVGAQGNPLRQQDIDFVMQQTEVDQVMAFTAPRQGCPYRTDFNCLEYTHGNVHIFVGGDMFDTSTSSNDPLFFFHHAFIDHIWELWRQSRQSRADREISYPPDNQLCSSPQHFGAGNLLPFTPMRNIDGLSNKFTDNIYEYAPRPTCSAANPDCGSKYLFCDTVQGVPRCIARIQTGAACGSFSVNPCFGGSCQGGVCVISTANPPKPPPPATTPKPTTPVVVAPQETCFNENQCCAPWAAKGECTRNSGYMNEWCKASCGICKPSYRLQDDCTDRHSNCASWGRSGECSKNPLWMTENCRKSCGKCGKTRAQECGGGEAVATTAAPQTPQCDNSDGCYNENVCCPHWGLMGECRKNSGWMACNCRVSCGHCFPTDYNYGSCVDYHKSCAGWARIGECQKNPWMSENCRASCRTCYSQWDLRKKCRGAAGSVAPVAENQPPPQQQQGPQQNWGQRGWGGSPDYEDSIGWGGGGATWGGFAPRWAGRRGWGRK</sequence>
<gene>
    <name evidence="10" type="ORF">CAUJ_LOCUS527</name>
</gene>
<dbReference type="EMBL" id="CAJGYM010000001">
    <property type="protein sequence ID" value="CAD6184608.1"/>
    <property type="molecule type" value="Genomic_DNA"/>
</dbReference>
<evidence type="ECO:0000313" key="10">
    <source>
        <dbReference type="EMBL" id="CAD6184608.1"/>
    </source>
</evidence>
<dbReference type="InterPro" id="IPR036388">
    <property type="entry name" value="WH-like_DNA-bd_sf"/>
</dbReference>
<dbReference type="PRINTS" id="PR00092">
    <property type="entry name" value="TYROSINASE"/>
</dbReference>
<dbReference type="CDD" id="cd04301">
    <property type="entry name" value="NAT_SF"/>
    <property type="match status" value="1"/>
</dbReference>
<feature type="disulfide bond" evidence="6">
    <location>
        <begin position="908"/>
        <end position="942"/>
    </location>
</feature>
<organism evidence="10 11">
    <name type="scientific">Caenorhabditis auriculariae</name>
    <dbReference type="NCBI Taxonomy" id="2777116"/>
    <lineage>
        <taxon>Eukaryota</taxon>
        <taxon>Metazoa</taxon>
        <taxon>Ecdysozoa</taxon>
        <taxon>Nematoda</taxon>
        <taxon>Chromadorea</taxon>
        <taxon>Rhabditida</taxon>
        <taxon>Rhabditina</taxon>
        <taxon>Rhabditomorpha</taxon>
        <taxon>Rhabditoidea</taxon>
        <taxon>Rhabditidae</taxon>
        <taxon>Peloderinae</taxon>
        <taxon>Caenorhabditis</taxon>
    </lineage>
</organism>
<dbReference type="InterPro" id="IPR008922">
    <property type="entry name" value="Di-copper_centre_dom_sf"/>
</dbReference>
<dbReference type="Gene3D" id="3.40.630.30">
    <property type="match status" value="1"/>
</dbReference>
<feature type="compositionally biased region" description="Low complexity" evidence="7">
    <location>
        <begin position="1014"/>
        <end position="1024"/>
    </location>
</feature>
<evidence type="ECO:0000256" key="7">
    <source>
        <dbReference type="SAM" id="MobiDB-lite"/>
    </source>
</evidence>
<dbReference type="Pfam" id="PF01853">
    <property type="entry name" value="MOZ_SAS"/>
    <property type="match status" value="1"/>
</dbReference>
<dbReference type="OrthoDB" id="6132182at2759"/>
<feature type="active site" description="Proton donor/acceptor" evidence="5">
    <location>
        <position position="166"/>
    </location>
</feature>